<evidence type="ECO:0000256" key="1">
    <source>
        <dbReference type="SAM" id="Phobius"/>
    </source>
</evidence>
<sequence>MAVRVTRVCLCCSLRVACIIIAISCVTLYLWQIVQLGDIMEISNVKGTYSKTGIAYTGAVLGMMIDCAFIIVNVILLIGIILYRRKLFLPWIGVAVAMVVKEIIYVMFYLYAWIDGSKYGILYIVIVRSYYEELKEEDRIGGIVV</sequence>
<feature type="transmembrane region" description="Helical" evidence="1">
    <location>
        <begin position="54"/>
        <end position="81"/>
    </location>
</feature>
<dbReference type="Proteomes" id="UP000192247">
    <property type="component" value="Unassembled WGS sequence"/>
</dbReference>
<comment type="caution">
    <text evidence="2">The sequence shown here is derived from an EMBL/GenBank/DDBJ whole genome shotgun (WGS) entry which is preliminary data.</text>
</comment>
<reference evidence="2 3" key="1">
    <citation type="journal article" date="2017" name="Gigascience">
        <title>Draft genome of the honey bee ectoparasitic mite, Tropilaelaps mercedesae, is shaped by the parasitic life history.</title>
        <authorList>
            <person name="Dong X."/>
            <person name="Armstrong S.D."/>
            <person name="Xia D."/>
            <person name="Makepeace B.L."/>
            <person name="Darby A.C."/>
            <person name="Kadowaki T."/>
        </authorList>
    </citation>
    <scope>NUCLEOTIDE SEQUENCE [LARGE SCALE GENOMIC DNA]</scope>
    <source>
        <strain evidence="2">Wuxi-XJTLU</strain>
    </source>
</reference>
<evidence type="ECO:0000313" key="2">
    <source>
        <dbReference type="EMBL" id="OQR67310.1"/>
    </source>
</evidence>
<proteinExistence type="predicted"/>
<dbReference type="InParanoid" id="A0A1V9X142"/>
<feature type="transmembrane region" description="Helical" evidence="1">
    <location>
        <begin position="88"/>
        <end position="114"/>
    </location>
</feature>
<keyword evidence="1" id="KW-1133">Transmembrane helix</keyword>
<keyword evidence="1" id="KW-0472">Membrane</keyword>
<evidence type="ECO:0000313" key="3">
    <source>
        <dbReference type="Proteomes" id="UP000192247"/>
    </source>
</evidence>
<keyword evidence="1" id="KW-0812">Transmembrane</keyword>
<organism evidence="2 3">
    <name type="scientific">Tropilaelaps mercedesae</name>
    <dbReference type="NCBI Taxonomy" id="418985"/>
    <lineage>
        <taxon>Eukaryota</taxon>
        <taxon>Metazoa</taxon>
        <taxon>Ecdysozoa</taxon>
        <taxon>Arthropoda</taxon>
        <taxon>Chelicerata</taxon>
        <taxon>Arachnida</taxon>
        <taxon>Acari</taxon>
        <taxon>Parasitiformes</taxon>
        <taxon>Mesostigmata</taxon>
        <taxon>Gamasina</taxon>
        <taxon>Dermanyssoidea</taxon>
        <taxon>Laelapidae</taxon>
        <taxon>Tropilaelaps</taxon>
    </lineage>
</organism>
<name>A0A1V9X142_9ACAR</name>
<gene>
    <name evidence="2" type="ORF">BIW11_13599</name>
</gene>
<dbReference type="AlphaFoldDB" id="A0A1V9X142"/>
<accession>A0A1V9X142</accession>
<dbReference type="EMBL" id="MNPL01029267">
    <property type="protein sequence ID" value="OQR67310.1"/>
    <property type="molecule type" value="Genomic_DNA"/>
</dbReference>
<feature type="transmembrane region" description="Helical" evidence="1">
    <location>
        <begin position="12"/>
        <end position="34"/>
    </location>
</feature>
<protein>
    <submittedName>
        <fullName evidence="2">Uncharacterized protein</fullName>
    </submittedName>
</protein>
<keyword evidence="3" id="KW-1185">Reference proteome</keyword>